<dbReference type="Proteomes" id="UP000650467">
    <property type="component" value="Unassembled WGS sequence"/>
</dbReference>
<feature type="binding site" description="axial binding residue" evidence="3">
    <location>
        <position position="473"/>
    </location>
    <ligand>
        <name>heme</name>
        <dbReference type="ChEBI" id="CHEBI:30413"/>
    </ligand>
    <ligandPart>
        <name>Fe</name>
        <dbReference type="ChEBI" id="CHEBI:18248"/>
    </ligandPart>
</feature>
<evidence type="ECO:0000256" key="5">
    <source>
        <dbReference type="SAM" id="MobiDB-lite"/>
    </source>
</evidence>
<dbReference type="GO" id="GO:0020037">
    <property type="term" value="F:heme binding"/>
    <property type="evidence" value="ECO:0007669"/>
    <property type="project" value="InterPro"/>
</dbReference>
<dbReference type="InterPro" id="IPR001128">
    <property type="entry name" value="Cyt_P450"/>
</dbReference>
<feature type="region of interest" description="Disordered" evidence="5">
    <location>
        <begin position="385"/>
        <end position="422"/>
    </location>
</feature>
<dbReference type="Pfam" id="PF00067">
    <property type="entry name" value="p450"/>
    <property type="match status" value="2"/>
</dbReference>
<dbReference type="InterPro" id="IPR017972">
    <property type="entry name" value="Cyt_P450_CS"/>
</dbReference>
<keyword evidence="7" id="KW-1185">Reference proteome</keyword>
<dbReference type="GO" id="GO:0004497">
    <property type="term" value="F:monooxygenase activity"/>
    <property type="evidence" value="ECO:0007669"/>
    <property type="project" value="UniProtKB-KW"/>
</dbReference>
<dbReference type="GO" id="GO:0016705">
    <property type="term" value="F:oxidoreductase activity, acting on paired donors, with incorporation or reduction of molecular oxygen"/>
    <property type="evidence" value="ECO:0007669"/>
    <property type="project" value="InterPro"/>
</dbReference>
<gene>
    <name evidence="6" type="ORF">HXX76_009355</name>
</gene>
<evidence type="ECO:0000256" key="2">
    <source>
        <dbReference type="ARBA" id="ARBA00023004"/>
    </source>
</evidence>
<evidence type="ECO:0008006" key="8">
    <source>
        <dbReference type="Google" id="ProtNLM"/>
    </source>
</evidence>
<dbReference type="PANTHER" id="PTHR24286">
    <property type="entry name" value="CYTOCHROME P450 26"/>
    <property type="match status" value="1"/>
</dbReference>
<evidence type="ECO:0000313" key="7">
    <source>
        <dbReference type="Proteomes" id="UP000650467"/>
    </source>
</evidence>
<reference evidence="6" key="1">
    <citation type="journal article" date="2020" name="bioRxiv">
        <title>Comparative genomics of Chlamydomonas.</title>
        <authorList>
            <person name="Craig R.J."/>
            <person name="Hasan A.R."/>
            <person name="Ness R.W."/>
            <person name="Keightley P.D."/>
        </authorList>
    </citation>
    <scope>NUCLEOTIDE SEQUENCE</scope>
    <source>
        <strain evidence="6">SAG 7.73</strain>
    </source>
</reference>
<keyword evidence="4" id="KW-0503">Monooxygenase</keyword>
<sequence>MWKRWLEYGPFFRTHLLGYPLYVVGSPGLLKPVLGDDSAFEFFVPGKTFTMLISDIRHMQVPEQHAVFRRRLGQALNPGALSRHVMAPLRVVLERHLDAWEAAGRVQLAEACAAASLDVALEVLTGVPLPHSEESRAEVRKLFRTALAGLYGVPLPWLPGTAIHSALRAQRRLMELLGPELDREVAALAGKMLEAEAATATTTSADAEAPMRMLEAQVAAALPFHRTAASGASPAASTTNGAGTNAAAGAAGAAAGLTLSKEQIFERALGVVIASDDTSKHLFFFAVAAAAMLPAVRAQLEEEQKQAMRKHGDELSYGVLNDMPYLDAVIKETIRVFPTAVGGFRRALKDVPVEGGHTIPAGSIVFYSTHLLNASDPALLPRSLAPESRKQQQQKGPAGAAAGGKGAAGAGQPDTGSQAGRRALSRALEGPTGLPAHLDYECRLEEAFRPERWLSDETRPRQFTGFGGGQHLCLGMHVAHAEARMLLALVVRRFDLRLEDPQLLRRVAYFPGPLPRKGADGLLLIPRRLEP</sequence>
<dbReference type="InterPro" id="IPR036396">
    <property type="entry name" value="Cyt_P450_sf"/>
</dbReference>
<comment type="similarity">
    <text evidence="4">Belongs to the cytochrome P450 family.</text>
</comment>
<evidence type="ECO:0000256" key="3">
    <source>
        <dbReference type="PIRSR" id="PIRSR602401-1"/>
    </source>
</evidence>
<dbReference type="PANTHER" id="PTHR24286:SF380">
    <property type="entry name" value="PH DOMAIN-CONTAINING PROTEIN"/>
    <property type="match status" value="1"/>
</dbReference>
<dbReference type="SUPFAM" id="SSF48264">
    <property type="entry name" value="Cytochrome P450"/>
    <property type="match status" value="2"/>
</dbReference>
<dbReference type="PRINTS" id="PR00463">
    <property type="entry name" value="EP450I"/>
</dbReference>
<evidence type="ECO:0000256" key="4">
    <source>
        <dbReference type="RuleBase" id="RU000461"/>
    </source>
</evidence>
<dbReference type="InterPro" id="IPR002401">
    <property type="entry name" value="Cyt_P450_E_grp-I"/>
</dbReference>
<feature type="compositionally biased region" description="Low complexity" evidence="5">
    <location>
        <begin position="391"/>
        <end position="400"/>
    </location>
</feature>
<evidence type="ECO:0000256" key="1">
    <source>
        <dbReference type="ARBA" id="ARBA00022723"/>
    </source>
</evidence>
<keyword evidence="4" id="KW-0560">Oxidoreductase</keyword>
<protein>
    <recommendedName>
        <fullName evidence="8">Cytochrome P450</fullName>
    </recommendedName>
</protein>
<comment type="cofactor">
    <cofactor evidence="3">
        <name>heme</name>
        <dbReference type="ChEBI" id="CHEBI:30413"/>
    </cofactor>
</comment>
<accession>A0A835VWE7</accession>
<dbReference type="Gene3D" id="1.10.630.10">
    <property type="entry name" value="Cytochrome P450"/>
    <property type="match status" value="3"/>
</dbReference>
<organism evidence="6 7">
    <name type="scientific">Chlamydomonas incerta</name>
    <dbReference type="NCBI Taxonomy" id="51695"/>
    <lineage>
        <taxon>Eukaryota</taxon>
        <taxon>Viridiplantae</taxon>
        <taxon>Chlorophyta</taxon>
        <taxon>core chlorophytes</taxon>
        <taxon>Chlorophyceae</taxon>
        <taxon>CS clade</taxon>
        <taxon>Chlamydomonadales</taxon>
        <taxon>Chlamydomonadaceae</taxon>
        <taxon>Chlamydomonas</taxon>
    </lineage>
</organism>
<dbReference type="GO" id="GO:0016125">
    <property type="term" value="P:sterol metabolic process"/>
    <property type="evidence" value="ECO:0007669"/>
    <property type="project" value="TreeGrafter"/>
</dbReference>
<dbReference type="GO" id="GO:0005506">
    <property type="term" value="F:iron ion binding"/>
    <property type="evidence" value="ECO:0007669"/>
    <property type="project" value="InterPro"/>
</dbReference>
<evidence type="ECO:0000313" key="6">
    <source>
        <dbReference type="EMBL" id="KAG2431862.1"/>
    </source>
</evidence>
<dbReference type="PROSITE" id="PS00086">
    <property type="entry name" value="CYTOCHROME_P450"/>
    <property type="match status" value="1"/>
</dbReference>
<comment type="caution">
    <text evidence="6">The sequence shown here is derived from an EMBL/GenBank/DDBJ whole genome shotgun (WGS) entry which is preliminary data.</text>
</comment>
<dbReference type="OrthoDB" id="442633at2759"/>
<keyword evidence="1 3" id="KW-0479">Metal-binding</keyword>
<keyword evidence="2 3" id="KW-0408">Iron</keyword>
<proteinExistence type="inferred from homology"/>
<dbReference type="AlphaFoldDB" id="A0A835VWE7"/>
<dbReference type="EMBL" id="JAEHOC010000023">
    <property type="protein sequence ID" value="KAG2431862.1"/>
    <property type="molecule type" value="Genomic_DNA"/>
</dbReference>
<keyword evidence="3 4" id="KW-0349">Heme</keyword>
<name>A0A835VWE7_CHLIN</name>